<keyword evidence="15" id="KW-1185">Reference proteome</keyword>
<dbReference type="Gene3D" id="3.90.120.10">
    <property type="entry name" value="DNA Methylase, subunit A, domain 2"/>
    <property type="match status" value="1"/>
</dbReference>
<sequence length="1251" mass="143326">MPPRNRPTALEISFQERLSPDDVSTSNSTLIGTPFLSSSGSTKRRPEDNDDSKRSSKRPRTDHRPRTNKRPPVAFFAPSTNEEPMSEIAMLDHFSEDIHNPDDHDSKKPIFILSDFSIYDTRHRRELIDLGLLGESDGSDRSFEGVGLARPMYEYDDEEGDLDTGQYVELGAIFRYDFDFVAESPSRSTWIETQYIWYILEEPSSQYKETFRYFLTPRCVAQKVLATAKEHPSWSREAFVRDFMEHSDPFGRQLTEDDVTDAQPCIQEAFEKDDSPGNHTAAPFLRGLLPKHTEPSRRNMRPRERISERHRGNPDFLALKQCNPTHVTERIAVLTNGLIGESLKVVGPKPQKPTSDVIKRQEQEKERAHKLLCQMIQRAHLPNPSVQWSRQDIHLKKSGRKFIRSVKVHGEEYKPEDVIVVPIEREAKSRKEENVPMLPHLSDIPEDASIADYFWFGKIIFIDITSEIAHIQWFNHGSQIVLGELAHPQELFLQELCDPIALETICGKVVVHETRKEKDWISIPSDEYFYKLMYDPVDASFTTPDRERSETAKALQSPDNCPVCLLNATERQLEIPEPLLEVVDDKELLIGVSYRGQCWHLDDFVLYHNSTDGPAYIGYITRFQRKDFAVTVRKVGRINSLRNPGLLNVDYFRDERSLYLTNETDIFPVKDLIRIIYVAPRSALKADDQSGNDLREDWVSQSPYHYYIKYVFDKMEVSPAMWRARKLISHSRLKICTSCLEAEQKRLEERQEFLEYIRQKPLPTLDLFGGVGGFGIGLAQGSLCLKVTHAVEILPSAAITYRQNSPETTVINQCANLYLQYAVKSQTKETMEVHKPKDLYHQTRPIPDPPKRGDIKVLVAGFPCQTHSALNMYKRSDDPKSNLLLTTLSEVDRLKPNYCFFENVPGFLSHRLMATQVTSHRVVGGIEQGGLKLLERAMLDMGYQTRFGILEAGHYGTPQSRVRFFMVAAKLGLKLPLLPQPTHDFPSGKQLKIALDDETTISPIRSCRGTAAHQFISVRDAIGDLPQWDWKLPLSASLTTKIRDKIQMRKKVPSVLYKGVPHPAWGDDIEHEYQGPPITRYQAEARSERTKDLQHFTKQVLPKVAARVWGVDLKKGADFRSIDLSLGQYQLHNPESWNAKYGNRGGAYSRLDNDGYFNTIITNVDPTAKQCRVLHPSCYRMLTVRELARSQGFPDWFEFFALKNNVVTHRHIGNAVAWPVSRALGRSLQDSLFDMWTKQKREAIEIDNDSD</sequence>
<evidence type="ECO:0000256" key="2">
    <source>
        <dbReference type="ARBA" id="ARBA00011975"/>
    </source>
</evidence>
<dbReference type="InterPro" id="IPR001525">
    <property type="entry name" value="C5_MeTfrase"/>
</dbReference>
<dbReference type="NCBIfam" id="TIGR00675">
    <property type="entry name" value="dcm"/>
    <property type="match status" value="1"/>
</dbReference>
<gene>
    <name evidence="14" type="ORF">K435DRAFT_743605</name>
</gene>
<dbReference type="PRINTS" id="PR00105">
    <property type="entry name" value="C5METTRFRASE"/>
</dbReference>
<dbReference type="GO" id="GO:0044027">
    <property type="term" value="P:negative regulation of gene expression via chromosomal CpG island methylation"/>
    <property type="evidence" value="ECO:0007669"/>
    <property type="project" value="TreeGrafter"/>
</dbReference>
<evidence type="ECO:0000313" key="14">
    <source>
        <dbReference type="EMBL" id="THV06517.1"/>
    </source>
</evidence>
<protein>
    <recommendedName>
        <fullName evidence="2">DNA (cytosine-5-)-methyltransferase</fullName>
        <ecNumber evidence="2">2.1.1.37</ecNumber>
    </recommendedName>
</protein>
<evidence type="ECO:0000256" key="3">
    <source>
        <dbReference type="ARBA" id="ARBA00022603"/>
    </source>
</evidence>
<name>A0A4S8MTK4_DENBC</name>
<evidence type="ECO:0000256" key="1">
    <source>
        <dbReference type="ARBA" id="ARBA00004123"/>
    </source>
</evidence>
<evidence type="ECO:0000313" key="15">
    <source>
        <dbReference type="Proteomes" id="UP000297245"/>
    </source>
</evidence>
<dbReference type="PROSITE" id="PS51679">
    <property type="entry name" value="SAM_MT_C5"/>
    <property type="match status" value="1"/>
</dbReference>
<dbReference type="SUPFAM" id="SSF53335">
    <property type="entry name" value="S-adenosyl-L-methionine-dependent methyltransferases"/>
    <property type="match status" value="1"/>
</dbReference>
<organism evidence="14 15">
    <name type="scientific">Dendrothele bispora (strain CBS 962.96)</name>
    <dbReference type="NCBI Taxonomy" id="1314807"/>
    <lineage>
        <taxon>Eukaryota</taxon>
        <taxon>Fungi</taxon>
        <taxon>Dikarya</taxon>
        <taxon>Basidiomycota</taxon>
        <taxon>Agaricomycotina</taxon>
        <taxon>Agaricomycetes</taxon>
        <taxon>Agaricomycetidae</taxon>
        <taxon>Agaricales</taxon>
        <taxon>Agaricales incertae sedis</taxon>
        <taxon>Dendrothele</taxon>
    </lineage>
</organism>
<dbReference type="GO" id="GO:0006346">
    <property type="term" value="P:DNA methylation-dependent constitutive heterochromatin formation"/>
    <property type="evidence" value="ECO:0007669"/>
    <property type="project" value="InterPro"/>
</dbReference>
<dbReference type="PANTHER" id="PTHR10629">
    <property type="entry name" value="CYTOSINE-SPECIFIC METHYLTRANSFERASE"/>
    <property type="match status" value="1"/>
</dbReference>
<evidence type="ECO:0000256" key="8">
    <source>
        <dbReference type="ARBA" id="ARBA00023242"/>
    </source>
</evidence>
<keyword evidence="8" id="KW-0539">Nucleus</keyword>
<comment type="similarity">
    <text evidence="10 11">Belongs to the class I-like SAM-binding methyltransferase superfamily. C5-methyltransferase family.</text>
</comment>
<dbReference type="Pfam" id="PF12047">
    <property type="entry name" value="DNMT1-RFD"/>
    <property type="match status" value="1"/>
</dbReference>
<evidence type="ECO:0000256" key="6">
    <source>
        <dbReference type="ARBA" id="ARBA00022737"/>
    </source>
</evidence>
<evidence type="ECO:0000256" key="4">
    <source>
        <dbReference type="ARBA" id="ARBA00022679"/>
    </source>
</evidence>
<dbReference type="SMART" id="SM00439">
    <property type="entry name" value="BAH"/>
    <property type="match status" value="1"/>
</dbReference>
<evidence type="ECO:0000256" key="11">
    <source>
        <dbReference type="RuleBase" id="RU000416"/>
    </source>
</evidence>
<dbReference type="GO" id="GO:0032259">
    <property type="term" value="P:methylation"/>
    <property type="evidence" value="ECO:0007669"/>
    <property type="project" value="UniProtKB-KW"/>
</dbReference>
<keyword evidence="5 10" id="KW-0949">S-adenosyl-L-methionine</keyword>
<evidence type="ECO:0000256" key="10">
    <source>
        <dbReference type="PROSITE-ProRule" id="PRU01016"/>
    </source>
</evidence>
<dbReference type="InterPro" id="IPR022702">
    <property type="entry name" value="Cytosine_MeTrfase1_RFD"/>
</dbReference>
<dbReference type="GO" id="GO:0003677">
    <property type="term" value="F:DNA binding"/>
    <property type="evidence" value="ECO:0007669"/>
    <property type="project" value="UniProtKB-KW"/>
</dbReference>
<feature type="compositionally biased region" description="Basic and acidic residues" evidence="12">
    <location>
        <begin position="291"/>
        <end position="309"/>
    </location>
</feature>
<keyword evidence="7" id="KW-0238">DNA-binding</keyword>
<evidence type="ECO:0000256" key="9">
    <source>
        <dbReference type="PIRSR" id="PIRSR037404-1"/>
    </source>
</evidence>
<evidence type="ECO:0000259" key="13">
    <source>
        <dbReference type="PROSITE" id="PS51038"/>
    </source>
</evidence>
<reference evidence="14 15" key="1">
    <citation type="journal article" date="2019" name="Nat. Ecol. Evol.">
        <title>Megaphylogeny resolves global patterns of mushroom evolution.</title>
        <authorList>
            <person name="Varga T."/>
            <person name="Krizsan K."/>
            <person name="Foldi C."/>
            <person name="Dima B."/>
            <person name="Sanchez-Garcia M."/>
            <person name="Sanchez-Ramirez S."/>
            <person name="Szollosi G.J."/>
            <person name="Szarkandi J.G."/>
            <person name="Papp V."/>
            <person name="Albert L."/>
            <person name="Andreopoulos W."/>
            <person name="Angelini C."/>
            <person name="Antonin V."/>
            <person name="Barry K.W."/>
            <person name="Bougher N.L."/>
            <person name="Buchanan P."/>
            <person name="Buyck B."/>
            <person name="Bense V."/>
            <person name="Catcheside P."/>
            <person name="Chovatia M."/>
            <person name="Cooper J."/>
            <person name="Damon W."/>
            <person name="Desjardin D."/>
            <person name="Finy P."/>
            <person name="Geml J."/>
            <person name="Haridas S."/>
            <person name="Hughes K."/>
            <person name="Justo A."/>
            <person name="Karasinski D."/>
            <person name="Kautmanova I."/>
            <person name="Kiss B."/>
            <person name="Kocsube S."/>
            <person name="Kotiranta H."/>
            <person name="LaButti K.M."/>
            <person name="Lechner B.E."/>
            <person name="Liimatainen K."/>
            <person name="Lipzen A."/>
            <person name="Lukacs Z."/>
            <person name="Mihaltcheva S."/>
            <person name="Morgado L.N."/>
            <person name="Niskanen T."/>
            <person name="Noordeloos M.E."/>
            <person name="Ohm R.A."/>
            <person name="Ortiz-Santana B."/>
            <person name="Ovrebo C."/>
            <person name="Racz N."/>
            <person name="Riley R."/>
            <person name="Savchenko A."/>
            <person name="Shiryaev A."/>
            <person name="Soop K."/>
            <person name="Spirin V."/>
            <person name="Szebenyi C."/>
            <person name="Tomsovsky M."/>
            <person name="Tulloss R.E."/>
            <person name="Uehling J."/>
            <person name="Grigoriev I.V."/>
            <person name="Vagvolgyi C."/>
            <person name="Papp T."/>
            <person name="Martin F.M."/>
            <person name="Miettinen O."/>
            <person name="Hibbett D.S."/>
            <person name="Nagy L.G."/>
        </authorList>
    </citation>
    <scope>NUCLEOTIDE SEQUENCE [LARGE SCALE GENOMIC DNA]</scope>
    <source>
        <strain evidence="14 15">CBS 962.96</strain>
    </source>
</reference>
<accession>A0A4S8MTK4</accession>
<feature type="active site" evidence="9 10">
    <location>
        <position position="864"/>
    </location>
</feature>
<dbReference type="EC" id="2.1.1.37" evidence="2"/>
<evidence type="ECO:0000256" key="12">
    <source>
        <dbReference type="SAM" id="MobiDB-lite"/>
    </source>
</evidence>
<keyword evidence="4 10" id="KW-0808">Transferase</keyword>
<dbReference type="PROSITE" id="PS51038">
    <property type="entry name" value="BAH"/>
    <property type="match status" value="1"/>
</dbReference>
<dbReference type="InterPro" id="IPR043151">
    <property type="entry name" value="BAH_sf"/>
</dbReference>
<dbReference type="Pfam" id="PF01426">
    <property type="entry name" value="BAH"/>
    <property type="match status" value="1"/>
</dbReference>
<dbReference type="InterPro" id="IPR050390">
    <property type="entry name" value="C5-Methyltransferase"/>
</dbReference>
<evidence type="ECO:0000256" key="7">
    <source>
        <dbReference type="ARBA" id="ARBA00023125"/>
    </source>
</evidence>
<dbReference type="GO" id="GO:0005634">
    <property type="term" value="C:nucleus"/>
    <property type="evidence" value="ECO:0007669"/>
    <property type="project" value="UniProtKB-SubCell"/>
</dbReference>
<dbReference type="OrthoDB" id="5376140at2759"/>
<dbReference type="GO" id="GO:0003886">
    <property type="term" value="F:DNA (cytosine-5-)-methyltransferase activity"/>
    <property type="evidence" value="ECO:0007669"/>
    <property type="project" value="UniProtKB-EC"/>
</dbReference>
<dbReference type="Pfam" id="PF00145">
    <property type="entry name" value="DNA_methylase"/>
    <property type="match status" value="1"/>
</dbReference>
<evidence type="ECO:0000256" key="5">
    <source>
        <dbReference type="ARBA" id="ARBA00022691"/>
    </source>
</evidence>
<dbReference type="Gene3D" id="2.30.30.490">
    <property type="match status" value="2"/>
</dbReference>
<feature type="compositionally biased region" description="Basic and acidic residues" evidence="12">
    <location>
        <begin position="44"/>
        <end position="54"/>
    </location>
</feature>
<keyword evidence="6" id="KW-0677">Repeat</keyword>
<proteinExistence type="inferred from homology"/>
<feature type="region of interest" description="Disordered" evidence="12">
    <location>
        <begin position="290"/>
        <end position="309"/>
    </location>
</feature>
<keyword evidence="3 10" id="KW-0489">Methyltransferase</keyword>
<dbReference type="GO" id="GO:0003682">
    <property type="term" value="F:chromatin binding"/>
    <property type="evidence" value="ECO:0007669"/>
    <property type="project" value="InterPro"/>
</dbReference>
<dbReference type="InterPro" id="IPR029063">
    <property type="entry name" value="SAM-dependent_MTases_sf"/>
</dbReference>
<feature type="region of interest" description="Disordered" evidence="12">
    <location>
        <begin position="1"/>
        <end position="82"/>
    </location>
</feature>
<feature type="compositionally biased region" description="Basic residues" evidence="12">
    <location>
        <begin position="55"/>
        <end position="69"/>
    </location>
</feature>
<feature type="domain" description="BAH" evidence="13">
    <location>
        <begin position="411"/>
        <end position="545"/>
    </location>
</feature>
<dbReference type="EMBL" id="ML179042">
    <property type="protein sequence ID" value="THV06517.1"/>
    <property type="molecule type" value="Genomic_DNA"/>
</dbReference>
<dbReference type="AlphaFoldDB" id="A0A4S8MTK4"/>
<dbReference type="PANTHER" id="PTHR10629:SF52">
    <property type="entry name" value="DNA (CYTOSINE-5)-METHYLTRANSFERASE 1"/>
    <property type="match status" value="1"/>
</dbReference>
<feature type="compositionally biased region" description="Polar residues" evidence="12">
    <location>
        <begin position="22"/>
        <end position="41"/>
    </location>
</feature>
<dbReference type="InterPro" id="IPR001025">
    <property type="entry name" value="BAH_dom"/>
</dbReference>
<comment type="subcellular location">
    <subcellularLocation>
        <location evidence="1">Nucleus</location>
    </subcellularLocation>
</comment>
<dbReference type="Gene3D" id="3.40.50.150">
    <property type="entry name" value="Vaccinia Virus protein VP39"/>
    <property type="match status" value="1"/>
</dbReference>
<dbReference type="Proteomes" id="UP000297245">
    <property type="component" value="Unassembled WGS sequence"/>
</dbReference>